<organism evidence="1 2">
    <name type="scientific">Colletotrichum truncatum</name>
    <name type="common">Anthracnose fungus</name>
    <name type="synonym">Colletotrichum capsici</name>
    <dbReference type="NCBI Taxonomy" id="5467"/>
    <lineage>
        <taxon>Eukaryota</taxon>
        <taxon>Fungi</taxon>
        <taxon>Dikarya</taxon>
        <taxon>Ascomycota</taxon>
        <taxon>Pezizomycotina</taxon>
        <taxon>Sordariomycetes</taxon>
        <taxon>Hypocreomycetidae</taxon>
        <taxon>Glomerellales</taxon>
        <taxon>Glomerellaceae</taxon>
        <taxon>Colletotrichum</taxon>
        <taxon>Colletotrichum truncatum species complex</taxon>
    </lineage>
</organism>
<dbReference type="Proteomes" id="UP000805649">
    <property type="component" value="Unassembled WGS sequence"/>
</dbReference>
<gene>
    <name evidence="1" type="ORF">CTRU02_210059</name>
</gene>
<sequence>MLLAMVGITVATEQFSVNPRSEAGSAVVVMFFIFQFGFDSGYAPLGTTYLAEICPFYLRAKAVSLHYFITMASAVAGQYANPVAMSNLGWKYYLCYVAVLVVGLALAWFAFPETNGYTVEGIERIFDGNKE</sequence>
<dbReference type="EMBL" id="VUJX02000006">
    <property type="protein sequence ID" value="KAL0935468.1"/>
    <property type="molecule type" value="Genomic_DNA"/>
</dbReference>
<comment type="caution">
    <text evidence="1">The sequence shown here is derived from an EMBL/GenBank/DDBJ whole genome shotgun (WGS) entry which is preliminary data.</text>
</comment>
<keyword evidence="2" id="KW-1185">Reference proteome</keyword>
<protein>
    <submittedName>
        <fullName evidence="1">Hexose transporter</fullName>
    </submittedName>
</protein>
<reference evidence="1 2" key="1">
    <citation type="journal article" date="2020" name="Phytopathology">
        <title>Genome Sequence Resources of Colletotrichum truncatum, C. plurivorum, C. musicola, and C. sojae: Four Species Pathogenic to Soybean (Glycine max).</title>
        <authorList>
            <person name="Rogerio F."/>
            <person name="Boufleur T.R."/>
            <person name="Ciampi-Guillardi M."/>
            <person name="Sukno S.A."/>
            <person name="Thon M.R."/>
            <person name="Massola Junior N.S."/>
            <person name="Baroncelli R."/>
        </authorList>
    </citation>
    <scope>NUCLEOTIDE SEQUENCE [LARGE SCALE GENOMIC DNA]</scope>
    <source>
        <strain evidence="1 2">CMES1059</strain>
    </source>
</reference>
<evidence type="ECO:0000313" key="1">
    <source>
        <dbReference type="EMBL" id="KAL0935468.1"/>
    </source>
</evidence>
<evidence type="ECO:0000313" key="2">
    <source>
        <dbReference type="Proteomes" id="UP000805649"/>
    </source>
</evidence>
<accession>A0ACC3YU59</accession>
<proteinExistence type="predicted"/>
<name>A0ACC3YU59_COLTU</name>